<dbReference type="Proteomes" id="UP000008152">
    <property type="component" value="Chromosome I"/>
</dbReference>
<proteinExistence type="predicted"/>
<feature type="signal peptide" evidence="1">
    <location>
        <begin position="1"/>
        <end position="18"/>
    </location>
</feature>
<gene>
    <name evidence="2" type="ordered locus">VIBHAR_01468</name>
</gene>
<name>A7MV54_VIBC1</name>
<feature type="chain" id="PRO_5002713623" evidence="1">
    <location>
        <begin position="19"/>
        <end position="137"/>
    </location>
</feature>
<dbReference type="PATRIC" id="fig|338187.36.peg.1387"/>
<protein>
    <submittedName>
        <fullName evidence="2">Uncharacterized protein</fullName>
    </submittedName>
</protein>
<evidence type="ECO:0000256" key="1">
    <source>
        <dbReference type="SAM" id="SignalP"/>
    </source>
</evidence>
<reference evidence="2 3" key="1">
    <citation type="submission" date="2007-08" db="EMBL/GenBank/DDBJ databases">
        <authorList>
            <consortium name="The Vibrio harveyi Genome Sequencing Project"/>
            <person name="Bassler B."/>
            <person name="Clifton S.W."/>
            <person name="Fulton L."/>
            <person name="Delehaunty K."/>
            <person name="Fronick C."/>
            <person name="Harrison M."/>
            <person name="Markivic C."/>
            <person name="Fulton R."/>
            <person name="Tin-Wollam A.-M."/>
            <person name="Shah N."/>
            <person name="Pepin K."/>
            <person name="Nash W."/>
            <person name="Thiruvilangam P."/>
            <person name="Bhonagiri V."/>
            <person name="Waters C."/>
            <person name="Tu K.C."/>
            <person name="Irgon J."/>
            <person name="Wilson R.K."/>
        </authorList>
    </citation>
    <scope>NUCLEOTIDE SEQUENCE [LARGE SCALE GENOMIC DNA]</scope>
    <source>
        <strain evidence="3">ATCC BAA-1116 / BB120</strain>
    </source>
</reference>
<dbReference type="RefSeq" id="WP_012127346.1">
    <property type="nucleotide sequence ID" value="NC_009783.1"/>
</dbReference>
<keyword evidence="1" id="KW-0732">Signal</keyword>
<organism evidence="2 3">
    <name type="scientific">Vibrio campbellii (strain ATCC BAA-1116)</name>
    <dbReference type="NCBI Taxonomy" id="2902295"/>
    <lineage>
        <taxon>Bacteria</taxon>
        <taxon>Pseudomonadati</taxon>
        <taxon>Pseudomonadota</taxon>
        <taxon>Gammaproteobacteria</taxon>
        <taxon>Vibrionales</taxon>
        <taxon>Vibrionaceae</taxon>
        <taxon>Vibrio</taxon>
    </lineage>
</organism>
<dbReference type="KEGG" id="vha:VIBHAR_01468"/>
<dbReference type="EMBL" id="CP000789">
    <property type="protein sequence ID" value="ABU70438.1"/>
    <property type="molecule type" value="Genomic_DNA"/>
</dbReference>
<evidence type="ECO:0000313" key="2">
    <source>
        <dbReference type="EMBL" id="ABU70438.1"/>
    </source>
</evidence>
<evidence type="ECO:0000313" key="3">
    <source>
        <dbReference type="Proteomes" id="UP000008152"/>
    </source>
</evidence>
<accession>A7MV54</accession>
<sequence>MTLKTFLTAILLSISANAFPSDLTVSIPNEITDVSTYWMDGEGTQRLIRYNSEFSPCFIIESFKNGTFSEPTRRESICNAKIGDTILNLRDNLSGSMWFDNFSWEDNILNFELFTSVATYTCFLRYPLSNSVVPQCQ</sequence>
<dbReference type="AlphaFoldDB" id="A7MV54"/>